<evidence type="ECO:0000256" key="4">
    <source>
        <dbReference type="ARBA" id="ARBA00022949"/>
    </source>
</evidence>
<feature type="compositionally biased region" description="Polar residues" evidence="7">
    <location>
        <begin position="190"/>
        <end position="202"/>
    </location>
</feature>
<dbReference type="Pfam" id="PF12240">
    <property type="entry name" value="Angiomotin_C"/>
    <property type="match status" value="1"/>
</dbReference>
<feature type="coiled-coil region" evidence="6">
    <location>
        <begin position="804"/>
        <end position="831"/>
    </location>
</feature>
<comment type="similarity">
    <text evidence="2">Belongs to the angiomotin family.</text>
</comment>
<feature type="region of interest" description="Disordered" evidence="7">
    <location>
        <begin position="462"/>
        <end position="497"/>
    </location>
</feature>
<evidence type="ECO:0000256" key="1">
    <source>
        <dbReference type="ARBA" id="ARBA00004282"/>
    </source>
</evidence>
<dbReference type="GO" id="GO:0005923">
    <property type="term" value="C:bicellular tight junction"/>
    <property type="evidence" value="ECO:0007669"/>
    <property type="project" value="TreeGrafter"/>
</dbReference>
<proteinExistence type="inferred from homology"/>
<sequence length="1017" mass="112232">MDPGDNWIPEDVARWLDHIGVHHHSTTSQRGNGIDLPSQHVMEQIAFPGYHSLHSPLGVSDDIVCCYPEQVPYVGNHELLPLTTHRFTRAERESGEEACFSVYPAPPPLYPLDSEMRGSEDTVSGTVLQRLMQEHLRYGHQGDSVSLLSMQSAQLPTPSQPPHQHQAAASTGPSAPSSTENLLQDDPQVVHQSARQEPQGQEHQVDSTAMEKQGTRAQQQQQTEELPTYAEAKAQSQLFRGHQQAVAVTPGYYTAGGAPAPTVSSASSSSSSSSSSCSSSSSVTQKARTEGRATVNRSGGGQPHKDEALKELKQGHVRSLSERIMQMSLEHNGAKQHPPGPGSSSLPSQGSSAKVLKGGGVPPPPPLPSPPQAQGKGGDPRGPPPEYPFKSKQTLSPMGKTSLASSPIEHGHFFSEQHPGPMADLPKAYTMPQPTKTEITCVRYPPPPEYYTRQFPVSLGGLSLQQHSPMSSQTSSLSVGLPPQPQPPPLPLSHHPAHQHPGAAFAIVARAQQMVEILSEENKALRQEMQAYCEKANKIQRFEMEIQKISEAYEGLVKNSSKRESLDKAMKNKLEGEIRRLHDFNRDLRDRLETANRQLASRDLEDHEDGRAAGLYLLQSRESIKEREKLEMEVAALRTANEDQRRHVEILEQALNNAQGKVVKLEEELRKKQVYVDKVEKLQQALSQLQAACEKREQLEKRLRTRLERELESLRSQQRQGGGAHSSPPSEYNAPTLMELLREKEERILALEADMTKWEQKYLEESAMRHFAMDAAATAAQRDTTIINHSRNGSYSDSSLEARIWQEEEEILQANRRCQDMEHRIKNLHAQIIEKDAMIKVLQQRSRKEPGKSDTVPLRPARSVPSISVATGLHLRQASQTSSQIPEERREERGWKGSASVLLGREPLEHLLPSLQLIPAPASLPSTPLLSAHMKTGSKDSSTQTEKSPELLRATPITGRARLGNTPSGSPILRHTLAKGGGEKTEISLGKVMDSRPPMGSGHRHELPDADVVEILI</sequence>
<comment type="subcellular location">
    <subcellularLocation>
        <location evidence="1">Cell junction</location>
    </subcellularLocation>
</comment>
<organism evidence="9 10">
    <name type="scientific">Anguilla anguilla</name>
    <name type="common">European freshwater eel</name>
    <name type="synonym">Muraena anguilla</name>
    <dbReference type="NCBI Taxonomy" id="7936"/>
    <lineage>
        <taxon>Eukaryota</taxon>
        <taxon>Metazoa</taxon>
        <taxon>Chordata</taxon>
        <taxon>Craniata</taxon>
        <taxon>Vertebrata</taxon>
        <taxon>Euteleostomi</taxon>
        <taxon>Actinopterygii</taxon>
        <taxon>Neopterygii</taxon>
        <taxon>Teleostei</taxon>
        <taxon>Anguilliformes</taxon>
        <taxon>Anguillidae</taxon>
        <taxon>Anguilla</taxon>
    </lineage>
</organism>
<dbReference type="GO" id="GO:0030334">
    <property type="term" value="P:regulation of cell migration"/>
    <property type="evidence" value="ECO:0007669"/>
    <property type="project" value="TreeGrafter"/>
</dbReference>
<evidence type="ECO:0000256" key="5">
    <source>
        <dbReference type="ARBA" id="ARBA00023054"/>
    </source>
</evidence>
<dbReference type="GO" id="GO:0030036">
    <property type="term" value="P:actin cytoskeleton organization"/>
    <property type="evidence" value="ECO:0007669"/>
    <property type="project" value="TreeGrafter"/>
</dbReference>
<feature type="compositionally biased region" description="Pro residues" evidence="7">
    <location>
        <begin position="482"/>
        <end position="491"/>
    </location>
</feature>
<dbReference type="InterPro" id="IPR009114">
    <property type="entry name" value="Angiomotin"/>
</dbReference>
<evidence type="ECO:0000256" key="7">
    <source>
        <dbReference type="SAM" id="MobiDB-lite"/>
    </source>
</evidence>
<dbReference type="PANTHER" id="PTHR14826:SF12">
    <property type="entry name" value="ANGIOMOTIN-LIKE PROTEIN 1"/>
    <property type="match status" value="1"/>
</dbReference>
<dbReference type="AlphaFoldDB" id="A0A9D3LYA5"/>
<comment type="caution">
    <text evidence="9">The sequence shown here is derived from an EMBL/GenBank/DDBJ whole genome shotgun (WGS) entry which is preliminary data.</text>
</comment>
<dbReference type="Proteomes" id="UP001044222">
    <property type="component" value="Chromosome 13"/>
</dbReference>
<dbReference type="PRINTS" id="PR01807">
    <property type="entry name" value="ANGIOMOTIN"/>
</dbReference>
<dbReference type="GO" id="GO:0001525">
    <property type="term" value="P:angiogenesis"/>
    <property type="evidence" value="ECO:0007669"/>
    <property type="project" value="TreeGrafter"/>
</dbReference>
<feature type="region of interest" description="Disordered" evidence="7">
    <location>
        <begin position="332"/>
        <end position="406"/>
    </location>
</feature>
<feature type="region of interest" description="Disordered" evidence="7">
    <location>
        <begin position="869"/>
        <end position="896"/>
    </location>
</feature>
<keyword evidence="3" id="KW-0597">Phosphoprotein</keyword>
<feature type="compositionally biased region" description="Basic and acidic residues" evidence="7">
    <location>
        <begin position="886"/>
        <end position="895"/>
    </location>
</feature>
<feature type="compositionally biased region" description="Low complexity" evidence="7">
    <location>
        <begin position="264"/>
        <end position="282"/>
    </location>
</feature>
<dbReference type="GO" id="GO:0035329">
    <property type="term" value="P:hippo signaling"/>
    <property type="evidence" value="ECO:0007669"/>
    <property type="project" value="TreeGrafter"/>
</dbReference>
<gene>
    <name evidence="9" type="ORF">ANANG_G00235920</name>
</gene>
<evidence type="ECO:0000313" key="10">
    <source>
        <dbReference type="Proteomes" id="UP001044222"/>
    </source>
</evidence>
<dbReference type="InterPro" id="IPR051747">
    <property type="entry name" value="Angiomotin-like"/>
</dbReference>
<evidence type="ECO:0000256" key="6">
    <source>
        <dbReference type="SAM" id="Coils"/>
    </source>
</evidence>
<dbReference type="GO" id="GO:0031410">
    <property type="term" value="C:cytoplasmic vesicle"/>
    <property type="evidence" value="ECO:0007669"/>
    <property type="project" value="TreeGrafter"/>
</dbReference>
<evidence type="ECO:0000259" key="8">
    <source>
        <dbReference type="Pfam" id="PF12240"/>
    </source>
</evidence>
<protein>
    <recommendedName>
        <fullName evidence="8">Angiomotin C-terminal domain-containing protein</fullName>
    </recommendedName>
</protein>
<dbReference type="InterPro" id="IPR024646">
    <property type="entry name" value="Angiomotin_C"/>
</dbReference>
<feature type="region of interest" description="Disordered" evidence="7">
    <location>
        <begin position="260"/>
        <end position="306"/>
    </location>
</feature>
<feature type="compositionally biased region" description="Polar residues" evidence="7">
    <location>
        <begin position="463"/>
        <end position="474"/>
    </location>
</feature>
<dbReference type="GO" id="GO:0003365">
    <property type="term" value="P:establishment of cell polarity involved in ameboidal cell migration"/>
    <property type="evidence" value="ECO:0007669"/>
    <property type="project" value="TreeGrafter"/>
</dbReference>
<keyword evidence="10" id="KW-1185">Reference proteome</keyword>
<evidence type="ECO:0000256" key="3">
    <source>
        <dbReference type="ARBA" id="ARBA00022553"/>
    </source>
</evidence>
<feature type="domain" description="Angiomotin C-terminal" evidence="8">
    <location>
        <begin position="675"/>
        <end position="880"/>
    </location>
</feature>
<feature type="compositionally biased region" description="Pro residues" evidence="7">
    <location>
        <begin position="361"/>
        <end position="371"/>
    </location>
</feature>
<evidence type="ECO:0000256" key="2">
    <source>
        <dbReference type="ARBA" id="ARBA00010300"/>
    </source>
</evidence>
<keyword evidence="4" id="KW-0965">Cell junction</keyword>
<accession>A0A9D3LYA5</accession>
<feature type="region of interest" description="Disordered" evidence="7">
    <location>
        <begin position="411"/>
        <end position="430"/>
    </location>
</feature>
<dbReference type="PANTHER" id="PTHR14826">
    <property type="entry name" value="ANGIOMOTIN"/>
    <property type="match status" value="1"/>
</dbReference>
<feature type="region of interest" description="Disordered" evidence="7">
    <location>
        <begin position="153"/>
        <end position="227"/>
    </location>
</feature>
<evidence type="ECO:0000313" key="9">
    <source>
        <dbReference type="EMBL" id="KAG5837123.1"/>
    </source>
</evidence>
<dbReference type="GO" id="GO:0005886">
    <property type="term" value="C:plasma membrane"/>
    <property type="evidence" value="ECO:0007669"/>
    <property type="project" value="TreeGrafter"/>
</dbReference>
<reference evidence="9" key="1">
    <citation type="submission" date="2021-01" db="EMBL/GenBank/DDBJ databases">
        <title>A chromosome-scale assembly of European eel, Anguilla anguilla.</title>
        <authorList>
            <person name="Henkel C."/>
            <person name="Jong-Raadsen S.A."/>
            <person name="Dufour S."/>
            <person name="Weltzien F.-A."/>
            <person name="Palstra A.P."/>
            <person name="Pelster B."/>
            <person name="Spaink H.P."/>
            <person name="Van Den Thillart G.E."/>
            <person name="Jansen H."/>
            <person name="Zahm M."/>
            <person name="Klopp C."/>
            <person name="Cedric C."/>
            <person name="Louis A."/>
            <person name="Berthelot C."/>
            <person name="Parey E."/>
            <person name="Roest Crollius H."/>
            <person name="Montfort J."/>
            <person name="Robinson-Rechavi M."/>
            <person name="Bucao C."/>
            <person name="Bouchez O."/>
            <person name="Gislard M."/>
            <person name="Lluch J."/>
            <person name="Milhes M."/>
            <person name="Lampietro C."/>
            <person name="Lopez Roques C."/>
            <person name="Donnadieu C."/>
            <person name="Braasch I."/>
            <person name="Desvignes T."/>
            <person name="Postlethwait J."/>
            <person name="Bobe J."/>
            <person name="Guiguen Y."/>
            <person name="Dirks R."/>
        </authorList>
    </citation>
    <scope>NUCLEOTIDE SEQUENCE</scope>
    <source>
        <strain evidence="9">Tag_6206</strain>
        <tissue evidence="9">Liver</tissue>
    </source>
</reference>
<name>A0A9D3LYA5_ANGAN</name>
<feature type="compositionally biased region" description="Low complexity" evidence="7">
    <location>
        <begin position="167"/>
        <end position="179"/>
    </location>
</feature>
<feature type="region of interest" description="Disordered" evidence="7">
    <location>
        <begin position="712"/>
        <end position="733"/>
    </location>
</feature>
<dbReference type="EMBL" id="JAFIRN010000013">
    <property type="protein sequence ID" value="KAG5837123.1"/>
    <property type="molecule type" value="Genomic_DNA"/>
</dbReference>
<keyword evidence="5 6" id="KW-0175">Coiled coil</keyword>
<feature type="compositionally biased region" description="Low complexity" evidence="7">
    <location>
        <begin position="342"/>
        <end position="352"/>
    </location>
</feature>